<dbReference type="SUPFAM" id="SSF54211">
    <property type="entry name" value="Ribosomal protein S5 domain 2-like"/>
    <property type="match status" value="1"/>
</dbReference>
<dbReference type="RefSeq" id="WP_109665209.1">
    <property type="nucleotide sequence ID" value="NZ_QGEG01000005.1"/>
</dbReference>
<organism evidence="8 9">
    <name type="scientific">Flagellimonas aquimarina</name>
    <dbReference type="NCBI Taxonomy" id="2201895"/>
    <lineage>
        <taxon>Bacteria</taxon>
        <taxon>Pseudomonadati</taxon>
        <taxon>Bacteroidota</taxon>
        <taxon>Flavobacteriia</taxon>
        <taxon>Flavobacteriales</taxon>
        <taxon>Flavobacteriaceae</taxon>
        <taxon>Flagellimonas</taxon>
    </lineage>
</organism>
<dbReference type="Gene3D" id="3.30.70.890">
    <property type="entry name" value="GHMP kinase, C-terminal domain"/>
    <property type="match status" value="1"/>
</dbReference>
<dbReference type="InterPro" id="IPR013750">
    <property type="entry name" value="GHMP_kinase_C_dom"/>
</dbReference>
<dbReference type="InterPro" id="IPR000705">
    <property type="entry name" value="Galactokinase"/>
</dbReference>
<protein>
    <submittedName>
        <fullName evidence="8">GHMP kinase</fullName>
    </submittedName>
</protein>
<dbReference type="InterPro" id="IPR006204">
    <property type="entry name" value="GHMP_kinase_N_dom"/>
</dbReference>
<evidence type="ECO:0000256" key="3">
    <source>
        <dbReference type="ARBA" id="ARBA00022777"/>
    </source>
</evidence>
<dbReference type="Pfam" id="PF08544">
    <property type="entry name" value="GHMP_kinases_C"/>
    <property type="match status" value="1"/>
</dbReference>
<dbReference type="InterPro" id="IPR036554">
    <property type="entry name" value="GHMP_kinase_C_sf"/>
</dbReference>
<keyword evidence="9" id="KW-1185">Reference proteome</keyword>
<dbReference type="GO" id="GO:0005524">
    <property type="term" value="F:ATP binding"/>
    <property type="evidence" value="ECO:0007669"/>
    <property type="project" value="UniProtKB-KW"/>
</dbReference>
<dbReference type="InterPro" id="IPR014721">
    <property type="entry name" value="Ribsml_uS5_D2-typ_fold_subgr"/>
</dbReference>
<dbReference type="SUPFAM" id="SSF55060">
    <property type="entry name" value="GHMP Kinase, C-terminal domain"/>
    <property type="match status" value="1"/>
</dbReference>
<evidence type="ECO:0000256" key="4">
    <source>
        <dbReference type="ARBA" id="ARBA00022840"/>
    </source>
</evidence>
<dbReference type="GO" id="GO:0004335">
    <property type="term" value="F:galactokinase activity"/>
    <property type="evidence" value="ECO:0007669"/>
    <property type="project" value="InterPro"/>
</dbReference>
<dbReference type="PANTHER" id="PTHR10457:SF7">
    <property type="entry name" value="GALACTOKINASE-RELATED"/>
    <property type="match status" value="1"/>
</dbReference>
<dbReference type="Proteomes" id="UP000245762">
    <property type="component" value="Unassembled WGS sequence"/>
</dbReference>
<evidence type="ECO:0000259" key="7">
    <source>
        <dbReference type="Pfam" id="PF08544"/>
    </source>
</evidence>
<keyword evidence="3 8" id="KW-0418">Kinase</keyword>
<dbReference type="GO" id="GO:0006012">
    <property type="term" value="P:galactose metabolic process"/>
    <property type="evidence" value="ECO:0007669"/>
    <property type="project" value="UniProtKB-KW"/>
</dbReference>
<dbReference type="PRINTS" id="PR00959">
    <property type="entry name" value="MEVGALKINASE"/>
</dbReference>
<sequence>MIEVSAPARICFYGDHQDYLDLPVIAGAINRFIHIKAIPNEQSEFRILLADLGEEKVISIHDALKNISNGDYFRSGISVLKTYGFKFKRGYTIEIHGTIPLNAGLSSSSALMVAWIRFLIAIQEEPKQVNNATIGQWAYEAEVVYFNQPGGLMDQYTIAQGGLLYINTKTSESTPLKSSLRKLVVAESGLPKRTLDVLKNARVYAQKGIEAVKRATPLFNLHKASPEDYEKYLNIVPEEFQSHWYATIFNYNITLKAKKELQKPIPDVEILGELMNQHQAILQENIQNTPVEMTKMMKAALKAGALGTKIIGSGGGGCMVALAKENQKEIMEAFMTHGAKAAYEVELTTIV</sequence>
<comment type="similarity">
    <text evidence="1">Belongs to the GHMP kinase family. GalK subfamily.</text>
</comment>
<keyword evidence="5" id="KW-0119">Carbohydrate metabolism</keyword>
<dbReference type="OrthoDB" id="1411003at2"/>
<keyword evidence="5" id="KW-0299">Galactose metabolism</keyword>
<feature type="domain" description="GHMP kinase N-terminal" evidence="6">
    <location>
        <begin position="80"/>
        <end position="162"/>
    </location>
</feature>
<dbReference type="EMBL" id="QGEG01000005">
    <property type="protein sequence ID" value="PWL37464.1"/>
    <property type="molecule type" value="Genomic_DNA"/>
</dbReference>
<dbReference type="Gene3D" id="3.30.230.10">
    <property type="match status" value="1"/>
</dbReference>
<evidence type="ECO:0000256" key="5">
    <source>
        <dbReference type="ARBA" id="ARBA00023144"/>
    </source>
</evidence>
<name>A0A316KUN7_9FLAO</name>
<evidence type="ECO:0000256" key="1">
    <source>
        <dbReference type="ARBA" id="ARBA00006566"/>
    </source>
</evidence>
<dbReference type="GO" id="GO:0005829">
    <property type="term" value="C:cytosol"/>
    <property type="evidence" value="ECO:0007669"/>
    <property type="project" value="TreeGrafter"/>
</dbReference>
<dbReference type="InterPro" id="IPR020568">
    <property type="entry name" value="Ribosomal_Su5_D2-typ_SF"/>
</dbReference>
<gene>
    <name evidence="8" type="ORF">DKG77_15915</name>
</gene>
<dbReference type="PIRSF" id="PIRSF000530">
    <property type="entry name" value="Galactokinase"/>
    <property type="match status" value="1"/>
</dbReference>
<comment type="caution">
    <text evidence="8">The sequence shown here is derived from an EMBL/GenBank/DDBJ whole genome shotgun (WGS) entry which is preliminary data.</text>
</comment>
<dbReference type="PANTHER" id="PTHR10457">
    <property type="entry name" value="MEVALONATE KINASE/GALACTOKINASE"/>
    <property type="match status" value="1"/>
</dbReference>
<proteinExistence type="inferred from homology"/>
<feature type="domain" description="GHMP kinase C-terminal" evidence="7">
    <location>
        <begin position="259"/>
        <end position="334"/>
    </location>
</feature>
<accession>A0A316KUN7</accession>
<dbReference type="Pfam" id="PF00288">
    <property type="entry name" value="GHMP_kinases_N"/>
    <property type="match status" value="1"/>
</dbReference>
<reference evidence="8 9" key="1">
    <citation type="submission" date="2018-05" db="EMBL/GenBank/DDBJ databases">
        <title>Complete genome sequence of Flagellimonas aquimarina ECD12 isolated from seaweed Ecklonia cava.</title>
        <authorList>
            <person name="Choi S."/>
            <person name="Seong C."/>
        </authorList>
    </citation>
    <scope>NUCLEOTIDE SEQUENCE [LARGE SCALE GENOMIC DNA]</scope>
    <source>
        <strain evidence="8 9">ECD12</strain>
    </source>
</reference>
<keyword evidence="4" id="KW-0067">ATP-binding</keyword>
<keyword evidence="2" id="KW-0547">Nucleotide-binding</keyword>
<evidence type="ECO:0000313" key="8">
    <source>
        <dbReference type="EMBL" id="PWL37464.1"/>
    </source>
</evidence>
<evidence type="ECO:0000256" key="2">
    <source>
        <dbReference type="ARBA" id="ARBA00022741"/>
    </source>
</evidence>
<evidence type="ECO:0000313" key="9">
    <source>
        <dbReference type="Proteomes" id="UP000245762"/>
    </source>
</evidence>
<dbReference type="PRINTS" id="PR00473">
    <property type="entry name" value="GALCTOKINASE"/>
</dbReference>
<evidence type="ECO:0000259" key="6">
    <source>
        <dbReference type="Pfam" id="PF00288"/>
    </source>
</evidence>
<dbReference type="InterPro" id="IPR006206">
    <property type="entry name" value="Mevalonate/galactokinase"/>
</dbReference>
<keyword evidence="3 8" id="KW-0808">Transferase</keyword>
<dbReference type="AlphaFoldDB" id="A0A316KUN7"/>